<keyword evidence="2" id="KW-1185">Reference proteome</keyword>
<comment type="caution">
    <text evidence="1">The sequence shown here is derived from an EMBL/GenBank/DDBJ whole genome shotgun (WGS) entry which is preliminary data.</text>
</comment>
<proteinExistence type="predicted"/>
<evidence type="ECO:0000313" key="1">
    <source>
        <dbReference type="EMBL" id="MFB9644242.1"/>
    </source>
</evidence>
<dbReference type="RefSeq" id="WP_344710518.1">
    <property type="nucleotide sequence ID" value="NZ_BAAAWH010000001.1"/>
</dbReference>
<evidence type="ECO:0008006" key="3">
    <source>
        <dbReference type="Google" id="ProtNLM"/>
    </source>
</evidence>
<dbReference type="Proteomes" id="UP001589611">
    <property type="component" value="Unassembled WGS sequence"/>
</dbReference>
<accession>A0ABV5SX85</accession>
<gene>
    <name evidence="1" type="ORF">ACFFPJ_00365</name>
</gene>
<reference evidence="1 2" key="1">
    <citation type="submission" date="2024-09" db="EMBL/GenBank/DDBJ databases">
        <authorList>
            <person name="Sun Q."/>
            <person name="Mori K."/>
        </authorList>
    </citation>
    <scope>NUCLEOTIDE SEQUENCE [LARGE SCALE GENOMIC DNA]</scope>
    <source>
        <strain evidence="1 2">JCM 1342</strain>
    </source>
</reference>
<dbReference type="EMBL" id="JBHMBE010000001">
    <property type="protein sequence ID" value="MFB9644242.1"/>
    <property type="molecule type" value="Genomic_DNA"/>
</dbReference>
<organism evidence="1 2">
    <name type="scientific">Microbacterium terregens</name>
    <dbReference type="NCBI Taxonomy" id="69363"/>
    <lineage>
        <taxon>Bacteria</taxon>
        <taxon>Bacillati</taxon>
        <taxon>Actinomycetota</taxon>
        <taxon>Actinomycetes</taxon>
        <taxon>Micrococcales</taxon>
        <taxon>Microbacteriaceae</taxon>
        <taxon>Microbacterium</taxon>
    </lineage>
</organism>
<protein>
    <recommendedName>
        <fullName evidence="3">DUF4352 domain-containing protein</fullName>
    </recommendedName>
</protein>
<name>A0ABV5SX85_9MICO</name>
<sequence length="181" mass="18835">MRAWLAWSTGAALIAAAWGIALITPSEAAPEEPFPVAVQIGEAGMGRDLAVTVVDVRRAEAARTDEWSAAGNWVVVDLDAAAVLSEYGNSLALVTLETGGRTFRASERPESLLGHALSVGAPLSGSVAFELPDEAAGGPAVLTFGVSTDPRLDSLIVLEIDLDDIALDGEAELIPVDWSTR</sequence>
<evidence type="ECO:0000313" key="2">
    <source>
        <dbReference type="Proteomes" id="UP001589611"/>
    </source>
</evidence>